<evidence type="ECO:0000256" key="1">
    <source>
        <dbReference type="SAM" id="Coils"/>
    </source>
</evidence>
<evidence type="ECO:0008006" key="5">
    <source>
        <dbReference type="Google" id="ProtNLM"/>
    </source>
</evidence>
<keyword evidence="1" id="KW-0175">Coiled coil</keyword>
<evidence type="ECO:0000313" key="4">
    <source>
        <dbReference type="Proteomes" id="UP001284654"/>
    </source>
</evidence>
<proteinExistence type="predicted"/>
<dbReference type="RefSeq" id="WP_180108633.1">
    <property type="nucleotide sequence ID" value="NZ_JAWJYY010000002.1"/>
</dbReference>
<name>A0AAW8Z805_9GAMM</name>
<sequence>MIKLSAPLLCILVSTLVSANPIQFQQVPIPDFSGVNQLAMQSNQSFQQGFQQLQRTVEQATEAYKRNQYQIELDQLRRQAMYERQRAEYYRNHQYATQQPRTSIFVNSPAIEEGDSFECSINKNGQEVCLVK</sequence>
<dbReference type="EMBL" id="JAWJYY010000002">
    <property type="protein sequence ID" value="MDV4317065.1"/>
    <property type="molecule type" value="Genomic_DNA"/>
</dbReference>
<feature type="chain" id="PRO_5043970379" description="DUF1311 domain-containing protein" evidence="2">
    <location>
        <begin position="20"/>
        <end position="132"/>
    </location>
</feature>
<dbReference type="AlphaFoldDB" id="A0AAW8Z805"/>
<reference evidence="3" key="1">
    <citation type="submission" date="2023-10" db="EMBL/GenBank/DDBJ databases">
        <authorList>
            <person name="Sykes E.M.E."/>
            <person name="Khan I.U.H."/>
            <person name="Kumar A."/>
        </authorList>
    </citation>
    <scope>NUCLEOTIDE SEQUENCE</scope>
    <source>
        <strain evidence="3">IK5</strain>
    </source>
</reference>
<feature type="coiled-coil region" evidence="1">
    <location>
        <begin position="43"/>
        <end position="86"/>
    </location>
</feature>
<protein>
    <recommendedName>
        <fullName evidence="5">DUF1311 domain-containing protein</fullName>
    </recommendedName>
</protein>
<gene>
    <name evidence="3" type="ORF">MSG88_15205</name>
</gene>
<feature type="signal peptide" evidence="2">
    <location>
        <begin position="1"/>
        <end position="19"/>
    </location>
</feature>
<dbReference type="Proteomes" id="UP001284654">
    <property type="component" value="Unassembled WGS sequence"/>
</dbReference>
<keyword evidence="2" id="KW-0732">Signal</keyword>
<evidence type="ECO:0000256" key="2">
    <source>
        <dbReference type="SAM" id="SignalP"/>
    </source>
</evidence>
<accession>A0AAW8Z805</accession>
<evidence type="ECO:0000313" key="3">
    <source>
        <dbReference type="EMBL" id="MDV4317065.1"/>
    </source>
</evidence>
<comment type="caution">
    <text evidence="3">The sequence shown here is derived from an EMBL/GenBank/DDBJ whole genome shotgun (WGS) entry which is preliminary data.</text>
</comment>
<organism evidence="3 4">
    <name type="scientific">Acinetobacter indicus</name>
    <dbReference type="NCBI Taxonomy" id="756892"/>
    <lineage>
        <taxon>Bacteria</taxon>
        <taxon>Pseudomonadati</taxon>
        <taxon>Pseudomonadota</taxon>
        <taxon>Gammaproteobacteria</taxon>
        <taxon>Moraxellales</taxon>
        <taxon>Moraxellaceae</taxon>
        <taxon>Acinetobacter</taxon>
    </lineage>
</organism>